<dbReference type="EMBL" id="MN059304">
    <property type="protein sequence ID" value="QED44286.1"/>
    <property type="molecule type" value="Genomic_RNA"/>
</dbReference>
<sequence>MVIVTTFHIDQARDLVITNSNSIKDLLLNKLQALFDKLITVSTNIGTLSKTVDSVRLSLQSTTAAPDQPSSSQNNTKLDDIGQSLEALHRKVDKLCLSLQHDKLHSQITSSSDTSSPKEAAKDLPTYLAVHPTKPCRTYGTILFDDTSSRIPMDIVGRPASTALRLELSVTPSDQSTTVTYKIFDDGYLLISDNAKTNHKLQHFPSDCLALLHQKCPNFIYKIQTHGLC</sequence>
<dbReference type="InterPro" id="IPR008398">
    <property type="entry name" value="Allexi_40kDa"/>
</dbReference>
<dbReference type="Pfam" id="PF05549">
    <property type="entry name" value="Allexi_40kDa"/>
    <property type="match status" value="1"/>
</dbReference>
<reference evidence="1" key="1">
    <citation type="submission" date="2019-06" db="EMBL/GenBank/DDBJ databases">
        <authorList>
            <person name="Jo Y."/>
            <person name="Cho W.K."/>
        </authorList>
    </citation>
    <scope>NUCLEOTIDE SEQUENCE</scope>
    <source>
        <strain evidence="1">G79</strain>
    </source>
</reference>
<evidence type="ECO:0000313" key="1">
    <source>
        <dbReference type="EMBL" id="QED44286.1"/>
    </source>
</evidence>
<organism evidence="1">
    <name type="scientific">Garlic virus A</name>
    <dbReference type="NCBI Taxonomy" id="12433"/>
    <lineage>
        <taxon>Viruses</taxon>
        <taxon>Riboviria</taxon>
        <taxon>Orthornavirae</taxon>
        <taxon>Kitrinoviricota</taxon>
        <taxon>Alsuviricetes</taxon>
        <taxon>Tymovirales</taxon>
        <taxon>Alphaflexiviridae</taxon>
        <taxon>Allexivirus</taxon>
        <taxon>Acarallexivirus</taxon>
        <taxon>Allexivirus alphallii</taxon>
    </lineage>
</organism>
<name>A0A6M2YWG3_9VIRU</name>
<accession>A0A6M2YWG3</accession>
<proteinExistence type="predicted"/>
<protein>
    <submittedName>
        <fullName evidence="1">TGB3</fullName>
    </submittedName>
</protein>
<gene>
    <name evidence="1" type="primary">ORF4</name>
</gene>